<feature type="compositionally biased region" description="Acidic residues" evidence="1">
    <location>
        <begin position="102"/>
        <end position="111"/>
    </location>
</feature>
<dbReference type="EMBL" id="KZ826328">
    <property type="protein sequence ID" value="PYI09274.1"/>
    <property type="molecule type" value="Genomic_DNA"/>
</dbReference>
<evidence type="ECO:0000256" key="1">
    <source>
        <dbReference type="SAM" id="MobiDB-lite"/>
    </source>
</evidence>
<dbReference type="VEuPathDB" id="FungiDB:BO78DRAFT_438766"/>
<reference evidence="2 3" key="1">
    <citation type="submission" date="2018-02" db="EMBL/GenBank/DDBJ databases">
        <title>The genomes of Aspergillus section Nigri reveals drivers in fungal speciation.</title>
        <authorList>
            <consortium name="DOE Joint Genome Institute"/>
            <person name="Vesth T.C."/>
            <person name="Nybo J."/>
            <person name="Theobald S."/>
            <person name="Brandl J."/>
            <person name="Frisvad J.C."/>
            <person name="Nielsen K.F."/>
            <person name="Lyhne E.K."/>
            <person name="Kogle M.E."/>
            <person name="Kuo A."/>
            <person name="Riley R."/>
            <person name="Clum A."/>
            <person name="Nolan M."/>
            <person name="Lipzen A."/>
            <person name="Salamov A."/>
            <person name="Henrissat B."/>
            <person name="Wiebenga A."/>
            <person name="De vries R.P."/>
            <person name="Grigoriev I.V."/>
            <person name="Mortensen U.H."/>
            <person name="Andersen M.R."/>
            <person name="Baker S.E."/>
        </authorList>
    </citation>
    <scope>NUCLEOTIDE SEQUENCE [LARGE SCALE GENOMIC DNA]</scope>
    <source>
        <strain evidence="2 3">CBS 121057</strain>
    </source>
</reference>
<organism evidence="2 3">
    <name type="scientific">Aspergillus sclerotiicarbonarius (strain CBS 121057 / IBT 28362)</name>
    <dbReference type="NCBI Taxonomy" id="1448318"/>
    <lineage>
        <taxon>Eukaryota</taxon>
        <taxon>Fungi</taxon>
        <taxon>Dikarya</taxon>
        <taxon>Ascomycota</taxon>
        <taxon>Pezizomycotina</taxon>
        <taxon>Eurotiomycetes</taxon>
        <taxon>Eurotiomycetidae</taxon>
        <taxon>Eurotiales</taxon>
        <taxon>Aspergillaceae</taxon>
        <taxon>Aspergillus</taxon>
        <taxon>Aspergillus subgen. Circumdati</taxon>
    </lineage>
</organism>
<feature type="compositionally biased region" description="Basic residues" evidence="1">
    <location>
        <begin position="1"/>
        <end position="10"/>
    </location>
</feature>
<evidence type="ECO:0008006" key="4">
    <source>
        <dbReference type="Google" id="ProtNLM"/>
    </source>
</evidence>
<feature type="compositionally biased region" description="Basic residues" evidence="1">
    <location>
        <begin position="33"/>
        <end position="42"/>
    </location>
</feature>
<gene>
    <name evidence="2" type="ORF">BO78DRAFT_438766</name>
</gene>
<feature type="region of interest" description="Disordered" evidence="1">
    <location>
        <begin position="1"/>
        <end position="53"/>
    </location>
</feature>
<name>A0A319EX71_ASPSB</name>
<dbReference type="AlphaFoldDB" id="A0A319EX71"/>
<evidence type="ECO:0000313" key="2">
    <source>
        <dbReference type="EMBL" id="PYI09274.1"/>
    </source>
</evidence>
<evidence type="ECO:0000313" key="3">
    <source>
        <dbReference type="Proteomes" id="UP000248423"/>
    </source>
</evidence>
<sequence length="111" mass="12204">MPRKVAKTAKKGKEPQAAEPTAKSNESGEPSRVKRTAARGKAQRNPTPTDRIRLLEATIANLEEETRTLREKNQALEESKSGTGVKPVAQGNNSDSQREQYDGEEDPLSLF</sequence>
<keyword evidence="3" id="KW-1185">Reference proteome</keyword>
<dbReference type="Proteomes" id="UP000248423">
    <property type="component" value="Unassembled WGS sequence"/>
</dbReference>
<feature type="compositionally biased region" description="Basic and acidic residues" evidence="1">
    <location>
        <begin position="65"/>
        <end position="80"/>
    </location>
</feature>
<feature type="region of interest" description="Disordered" evidence="1">
    <location>
        <begin position="65"/>
        <end position="111"/>
    </location>
</feature>
<protein>
    <recommendedName>
        <fullName evidence="4">BZIP domain-containing protein</fullName>
    </recommendedName>
</protein>
<accession>A0A319EX71</accession>
<proteinExistence type="predicted"/>